<keyword evidence="4" id="KW-0249">Electron transport</keyword>
<dbReference type="Gene3D" id="3.30.70.20">
    <property type="match status" value="1"/>
</dbReference>
<keyword evidence="2" id="KW-0813">Transport</keyword>
<evidence type="ECO:0000256" key="4">
    <source>
        <dbReference type="ARBA" id="ARBA00022982"/>
    </source>
</evidence>
<evidence type="ECO:0000313" key="8">
    <source>
        <dbReference type="EMBL" id="UWZ39101.1"/>
    </source>
</evidence>
<evidence type="ECO:0000256" key="1">
    <source>
        <dbReference type="ARBA" id="ARBA00001927"/>
    </source>
</evidence>
<organism evidence="8 9">
    <name type="scientific">Dactylosporangium roseum</name>
    <dbReference type="NCBI Taxonomy" id="47989"/>
    <lineage>
        <taxon>Bacteria</taxon>
        <taxon>Bacillati</taxon>
        <taxon>Actinomycetota</taxon>
        <taxon>Actinomycetes</taxon>
        <taxon>Micromonosporales</taxon>
        <taxon>Micromonosporaceae</taxon>
        <taxon>Dactylosporangium</taxon>
    </lineage>
</organism>
<dbReference type="InterPro" id="IPR051269">
    <property type="entry name" value="Fe-S_cluster_ET"/>
</dbReference>
<dbReference type="PANTHER" id="PTHR36923">
    <property type="entry name" value="FERREDOXIN"/>
    <property type="match status" value="1"/>
</dbReference>
<keyword evidence="5" id="KW-0408">Iron</keyword>
<proteinExistence type="predicted"/>
<protein>
    <submittedName>
        <fullName evidence="8">Ferredoxin</fullName>
    </submittedName>
</protein>
<dbReference type="PANTHER" id="PTHR36923:SF3">
    <property type="entry name" value="FERREDOXIN"/>
    <property type="match status" value="1"/>
</dbReference>
<gene>
    <name evidence="8" type="ORF">Drose_13265</name>
</gene>
<dbReference type="EMBL" id="CP073721">
    <property type="protein sequence ID" value="UWZ39101.1"/>
    <property type="molecule type" value="Genomic_DNA"/>
</dbReference>
<keyword evidence="9" id="KW-1185">Reference proteome</keyword>
<evidence type="ECO:0000256" key="6">
    <source>
        <dbReference type="ARBA" id="ARBA00023014"/>
    </source>
</evidence>
<comment type="cofactor">
    <cofactor evidence="1">
        <name>[3Fe-4S] cluster</name>
        <dbReference type="ChEBI" id="CHEBI:21137"/>
    </cofactor>
</comment>
<keyword evidence="6" id="KW-0411">Iron-sulfur</keyword>
<dbReference type="RefSeq" id="WP_260728501.1">
    <property type="nucleotide sequence ID" value="NZ_BAAABS010000008.1"/>
</dbReference>
<dbReference type="Pfam" id="PF13459">
    <property type="entry name" value="Fer4_15"/>
    <property type="match status" value="1"/>
</dbReference>
<evidence type="ECO:0000256" key="3">
    <source>
        <dbReference type="ARBA" id="ARBA00022723"/>
    </source>
</evidence>
<evidence type="ECO:0000256" key="5">
    <source>
        <dbReference type="ARBA" id="ARBA00023004"/>
    </source>
</evidence>
<dbReference type="Proteomes" id="UP001058271">
    <property type="component" value="Chromosome"/>
</dbReference>
<dbReference type="SUPFAM" id="SSF54862">
    <property type="entry name" value="4Fe-4S ferredoxins"/>
    <property type="match status" value="1"/>
</dbReference>
<evidence type="ECO:0000313" key="9">
    <source>
        <dbReference type="Proteomes" id="UP001058271"/>
    </source>
</evidence>
<keyword evidence="3" id="KW-0479">Metal-binding</keyword>
<name>A0ABY5ZAQ5_9ACTN</name>
<evidence type="ECO:0000256" key="7">
    <source>
        <dbReference type="ARBA" id="ARBA00023291"/>
    </source>
</evidence>
<sequence>MKVTIDASRCEGRGYCARFAPTVFDRDEDGYGRVTVRGEVPEEAVTDARSAASACPEQAITLHE</sequence>
<keyword evidence="7" id="KW-0003">3Fe-4S</keyword>
<reference evidence="8" key="1">
    <citation type="submission" date="2021-04" db="EMBL/GenBank/DDBJ databases">
        <title>Biosynthetic gene clusters of Dactylosporangioum roseum.</title>
        <authorList>
            <person name="Hartkoorn R.C."/>
            <person name="Beaudoing E."/>
            <person name="Hot D."/>
            <person name="Moureu S."/>
        </authorList>
    </citation>
    <scope>NUCLEOTIDE SEQUENCE</scope>
    <source>
        <strain evidence="8">NRRL B-16295</strain>
    </source>
</reference>
<accession>A0ABY5ZAQ5</accession>
<evidence type="ECO:0000256" key="2">
    <source>
        <dbReference type="ARBA" id="ARBA00022448"/>
    </source>
</evidence>